<evidence type="ECO:0000313" key="2">
    <source>
        <dbReference type="Proteomes" id="UP001163798"/>
    </source>
</evidence>
<comment type="caution">
    <text evidence="1">The sequence shown here is derived from an EMBL/GenBank/DDBJ whole genome shotgun (WGS) entry which is preliminary data.</text>
</comment>
<feature type="non-terminal residue" evidence="1">
    <location>
        <position position="1"/>
    </location>
</feature>
<reference evidence="1" key="1">
    <citation type="submission" date="2022-08" db="EMBL/GenBank/DDBJ databases">
        <authorList>
            <consortium name="DOE Joint Genome Institute"/>
            <person name="Min B."/>
            <person name="Riley R."/>
            <person name="Sierra-Patev S."/>
            <person name="Naranjo-Ortiz M."/>
            <person name="Looney B."/>
            <person name="Konkel Z."/>
            <person name="Slot J.C."/>
            <person name="Sakamoto Y."/>
            <person name="Steenwyk J.L."/>
            <person name="Rokas A."/>
            <person name="Carro J."/>
            <person name="Camarero S."/>
            <person name="Ferreira P."/>
            <person name="Molpeceres G."/>
            <person name="Ruiz-Duenas F.J."/>
            <person name="Serrano A."/>
            <person name="Henrissat B."/>
            <person name="Drula E."/>
            <person name="Hughes K.W."/>
            <person name="Mata J.L."/>
            <person name="Ishikawa N.K."/>
            <person name="Vargas-Isla R."/>
            <person name="Ushijima S."/>
            <person name="Smith C.A."/>
            <person name="Ahrendt S."/>
            <person name="Andreopoulos W."/>
            <person name="He G."/>
            <person name="Labutti K."/>
            <person name="Lipzen A."/>
            <person name="Ng V."/>
            <person name="Sandor L."/>
            <person name="Barry K."/>
            <person name="Martinez A.T."/>
            <person name="Xiao Y."/>
            <person name="Gibbons J.G."/>
            <person name="Terashima K."/>
            <person name="Hibbett D.S."/>
            <person name="Grigoriev I.V."/>
        </authorList>
    </citation>
    <scope>NUCLEOTIDE SEQUENCE</scope>
    <source>
        <strain evidence="1">TFB10291</strain>
    </source>
</reference>
<dbReference type="EMBL" id="MU794169">
    <property type="protein sequence ID" value="KAJ3779829.1"/>
    <property type="molecule type" value="Genomic_DNA"/>
</dbReference>
<protein>
    <submittedName>
        <fullName evidence="1">Uncharacterized protein</fullName>
    </submittedName>
</protein>
<proteinExistence type="predicted"/>
<accession>A0AA38K7F9</accession>
<dbReference type="Proteomes" id="UP001163798">
    <property type="component" value="Unassembled WGS sequence"/>
</dbReference>
<evidence type="ECO:0000313" key="1">
    <source>
        <dbReference type="EMBL" id="KAJ3779829.1"/>
    </source>
</evidence>
<dbReference type="AlphaFoldDB" id="A0AA38K7F9"/>
<gene>
    <name evidence="1" type="ORF">GGU10DRAFT_337691</name>
</gene>
<name>A0AA38K7F9_9AGAR</name>
<sequence length="170" mass="18362">MLIGLINVHIDIYFLFFISYIPYPALADDKGEIGIQITGVGSFGDPITSSTSNPLRLPEGRMYAGVPERTSFLEQMPEEAWMLGDVSFDDESILVAGTGEKVPSVAGGMKGHVKGSGMSFAAAGIFQWQSIFWAIFRPQSSSTLPAFTLVVKNWAGPATPRGDMSWLPAI</sequence>
<keyword evidence="2" id="KW-1185">Reference proteome</keyword>
<organism evidence="1 2">
    <name type="scientific">Lentinula aff. detonsa</name>
    <dbReference type="NCBI Taxonomy" id="2804958"/>
    <lineage>
        <taxon>Eukaryota</taxon>
        <taxon>Fungi</taxon>
        <taxon>Dikarya</taxon>
        <taxon>Basidiomycota</taxon>
        <taxon>Agaricomycotina</taxon>
        <taxon>Agaricomycetes</taxon>
        <taxon>Agaricomycetidae</taxon>
        <taxon>Agaricales</taxon>
        <taxon>Marasmiineae</taxon>
        <taxon>Omphalotaceae</taxon>
        <taxon>Lentinula</taxon>
    </lineage>
</organism>